<evidence type="ECO:0000313" key="3">
    <source>
        <dbReference type="Proteomes" id="UP000326198"/>
    </source>
</evidence>
<dbReference type="PROSITE" id="PS51257">
    <property type="entry name" value="PROKAR_LIPOPROTEIN"/>
    <property type="match status" value="1"/>
</dbReference>
<keyword evidence="3" id="KW-1185">Reference proteome</keyword>
<name>A0A5N7BJE5_9EURO</name>
<proteinExistence type="predicted"/>
<accession>A0A5N7BJE5</accession>
<protein>
    <submittedName>
        <fullName evidence="2">Uncharacterized protein</fullName>
    </submittedName>
</protein>
<feature type="chain" id="PRO_5024909900" evidence="1">
    <location>
        <begin position="24"/>
        <end position="185"/>
    </location>
</feature>
<organism evidence="2 3">
    <name type="scientific">Aspergillus bertholletiae</name>
    <dbReference type="NCBI Taxonomy" id="1226010"/>
    <lineage>
        <taxon>Eukaryota</taxon>
        <taxon>Fungi</taxon>
        <taxon>Dikarya</taxon>
        <taxon>Ascomycota</taxon>
        <taxon>Pezizomycotina</taxon>
        <taxon>Eurotiomycetes</taxon>
        <taxon>Eurotiomycetidae</taxon>
        <taxon>Eurotiales</taxon>
        <taxon>Aspergillaceae</taxon>
        <taxon>Aspergillus</taxon>
        <taxon>Aspergillus subgen. Circumdati</taxon>
    </lineage>
</organism>
<feature type="signal peptide" evidence="1">
    <location>
        <begin position="1"/>
        <end position="23"/>
    </location>
</feature>
<dbReference type="AlphaFoldDB" id="A0A5N7BJE5"/>
<evidence type="ECO:0000313" key="2">
    <source>
        <dbReference type="EMBL" id="KAE8381627.1"/>
    </source>
</evidence>
<sequence>MKLTSPIAIASIACSGMIPAVSALLGTSCISAVNALAQLPGLLIEHMQRQTCAHGCEPTVQTWQHAIKGQVIGELVDDGVKYCDAPDAREAFTSFLDQLMSGTADKCKDKLDTRHLCHDPDAVQPFIDCVNGKSKSAVAGSMHTLLPYMNEARCKKAAEYFTGEQLWEKDFPEHIQEYISVCHEL</sequence>
<reference evidence="2 3" key="1">
    <citation type="submission" date="2019-04" db="EMBL/GenBank/DDBJ databases">
        <title>Friends and foes A comparative genomics studyof 23 Aspergillus species from section Flavi.</title>
        <authorList>
            <consortium name="DOE Joint Genome Institute"/>
            <person name="Kjaerbolling I."/>
            <person name="Vesth T."/>
            <person name="Frisvad J.C."/>
            <person name="Nybo J.L."/>
            <person name="Theobald S."/>
            <person name="Kildgaard S."/>
            <person name="Isbrandt T."/>
            <person name="Kuo A."/>
            <person name="Sato A."/>
            <person name="Lyhne E.K."/>
            <person name="Kogle M.E."/>
            <person name="Wiebenga A."/>
            <person name="Kun R.S."/>
            <person name="Lubbers R.J."/>
            <person name="Makela M.R."/>
            <person name="Barry K."/>
            <person name="Chovatia M."/>
            <person name="Clum A."/>
            <person name="Daum C."/>
            <person name="Haridas S."/>
            <person name="He G."/>
            <person name="LaButti K."/>
            <person name="Lipzen A."/>
            <person name="Mondo S."/>
            <person name="Riley R."/>
            <person name="Salamov A."/>
            <person name="Simmons B.A."/>
            <person name="Magnuson J.K."/>
            <person name="Henrissat B."/>
            <person name="Mortensen U.H."/>
            <person name="Larsen T.O."/>
            <person name="Devries R.P."/>
            <person name="Grigoriev I.V."/>
            <person name="Machida M."/>
            <person name="Baker S.E."/>
            <person name="Andersen M.R."/>
        </authorList>
    </citation>
    <scope>NUCLEOTIDE SEQUENCE [LARGE SCALE GENOMIC DNA]</scope>
    <source>
        <strain evidence="2 3">IBT 29228</strain>
    </source>
</reference>
<dbReference type="EMBL" id="ML736169">
    <property type="protein sequence ID" value="KAE8381627.1"/>
    <property type="molecule type" value="Genomic_DNA"/>
</dbReference>
<dbReference type="OrthoDB" id="4428927at2759"/>
<evidence type="ECO:0000256" key="1">
    <source>
        <dbReference type="SAM" id="SignalP"/>
    </source>
</evidence>
<keyword evidence="1" id="KW-0732">Signal</keyword>
<gene>
    <name evidence="2" type="ORF">BDV26DRAFT_289266</name>
</gene>
<dbReference type="Proteomes" id="UP000326198">
    <property type="component" value="Unassembled WGS sequence"/>
</dbReference>